<comment type="caution">
    <text evidence="2">The sequence shown here is derived from an EMBL/GenBank/DDBJ whole genome shotgun (WGS) entry which is preliminary data.</text>
</comment>
<dbReference type="OrthoDB" id="9895212at2"/>
<dbReference type="RefSeq" id="WP_024923697.1">
    <property type="nucleotide sequence ID" value="NZ_MDEO01000030.1"/>
</dbReference>
<feature type="transmembrane region" description="Helical" evidence="1">
    <location>
        <begin position="21"/>
        <end position="44"/>
    </location>
</feature>
<feature type="transmembrane region" description="Helical" evidence="1">
    <location>
        <begin position="95"/>
        <end position="123"/>
    </location>
</feature>
<keyword evidence="1" id="KW-1133">Transmembrane helix</keyword>
<gene>
    <name evidence="2" type="ORF">QV13_10415</name>
</gene>
<keyword evidence="1" id="KW-0472">Membrane</keyword>
<keyword evidence="3" id="KW-1185">Reference proteome</keyword>
<reference evidence="2 3" key="1">
    <citation type="submission" date="2016-08" db="EMBL/GenBank/DDBJ databases">
        <title>Whole genome sequence of Mesorhizobium sp. strain UASWS1009 isolated from industrial sewage.</title>
        <authorList>
            <person name="Crovadore J."/>
            <person name="Calmin G."/>
            <person name="Chablais R."/>
            <person name="Cochard B."/>
            <person name="Lefort F."/>
        </authorList>
    </citation>
    <scope>NUCLEOTIDE SEQUENCE [LARGE SCALE GENOMIC DNA]</scope>
    <source>
        <strain evidence="2 3">UASWS1009</strain>
    </source>
</reference>
<dbReference type="Proteomes" id="UP000094412">
    <property type="component" value="Unassembled WGS sequence"/>
</dbReference>
<sequence>MSESIQPKMARHEVARDYVDFLRTALTVFTWTALCTAVTVFAWSPALMEYGLLAKGLAVVVSFVALTTTIGGAYSLVLAAYALRKKIVRHAPWAILLPVAFFGPIALWAFGLVAVAIFLVPMIKNIAQF</sequence>
<organism evidence="2 3">
    <name type="scientific">Mesorhizobium hungaricum</name>
    <dbReference type="NCBI Taxonomy" id="1566387"/>
    <lineage>
        <taxon>Bacteria</taxon>
        <taxon>Pseudomonadati</taxon>
        <taxon>Pseudomonadota</taxon>
        <taxon>Alphaproteobacteria</taxon>
        <taxon>Hyphomicrobiales</taxon>
        <taxon>Phyllobacteriaceae</taxon>
        <taxon>Mesorhizobium</taxon>
    </lineage>
</organism>
<dbReference type="AlphaFoldDB" id="A0A1C2DZD0"/>
<protein>
    <submittedName>
        <fullName evidence="2">Uncharacterized protein</fullName>
    </submittedName>
</protein>
<evidence type="ECO:0000256" key="1">
    <source>
        <dbReference type="SAM" id="Phobius"/>
    </source>
</evidence>
<keyword evidence="1" id="KW-0812">Transmembrane</keyword>
<proteinExistence type="predicted"/>
<feature type="transmembrane region" description="Helical" evidence="1">
    <location>
        <begin position="56"/>
        <end position="83"/>
    </location>
</feature>
<accession>A0A1C2DZD0</accession>
<name>A0A1C2DZD0_9HYPH</name>
<evidence type="ECO:0000313" key="3">
    <source>
        <dbReference type="Proteomes" id="UP000094412"/>
    </source>
</evidence>
<evidence type="ECO:0000313" key="2">
    <source>
        <dbReference type="EMBL" id="OCX19993.1"/>
    </source>
</evidence>
<dbReference type="EMBL" id="MDEO01000030">
    <property type="protein sequence ID" value="OCX19993.1"/>
    <property type="molecule type" value="Genomic_DNA"/>
</dbReference>